<name>A0A0B1QAT8_9HYPH</name>
<accession>A0A0B1QAT8</accession>
<organism evidence="2 3">
    <name type="scientific">Aureimonas altamirensis</name>
    <dbReference type="NCBI Taxonomy" id="370622"/>
    <lineage>
        <taxon>Bacteria</taxon>
        <taxon>Pseudomonadati</taxon>
        <taxon>Pseudomonadota</taxon>
        <taxon>Alphaproteobacteria</taxon>
        <taxon>Hyphomicrobiales</taxon>
        <taxon>Aurantimonadaceae</taxon>
        <taxon>Aureimonas</taxon>
    </lineage>
</organism>
<feature type="coiled-coil region" evidence="1">
    <location>
        <begin position="13"/>
        <end position="60"/>
    </location>
</feature>
<comment type="caution">
    <text evidence="2">The sequence shown here is derived from an EMBL/GenBank/DDBJ whole genome shotgun (WGS) entry which is preliminary data.</text>
</comment>
<dbReference type="Pfam" id="PF04325">
    <property type="entry name" value="DUF465"/>
    <property type="match status" value="1"/>
</dbReference>
<dbReference type="InterPro" id="IPR007420">
    <property type="entry name" value="DUF465"/>
</dbReference>
<evidence type="ECO:0000313" key="2">
    <source>
        <dbReference type="EMBL" id="KHJ55945.1"/>
    </source>
</evidence>
<dbReference type="STRING" id="370622.LA66_04815"/>
<dbReference type="Gene3D" id="6.10.280.50">
    <property type="match status" value="1"/>
</dbReference>
<sequence>MSDQEQAALRLQVARLRQDHADFDAAIEAMEATGCDRLRIQRMKKKKLSIKDRLQDLEDQILPDIIA</sequence>
<protein>
    <recommendedName>
        <fullName evidence="4">DUF465 domain-containing protein</fullName>
    </recommendedName>
</protein>
<dbReference type="EMBL" id="JRFJ01000001">
    <property type="protein sequence ID" value="KHJ55945.1"/>
    <property type="molecule type" value="Genomic_DNA"/>
</dbReference>
<gene>
    <name evidence="2" type="ORF">LA66_04815</name>
</gene>
<dbReference type="RefSeq" id="WP_039189103.1">
    <property type="nucleotide sequence ID" value="NZ_JAMQCO010000003.1"/>
</dbReference>
<evidence type="ECO:0000313" key="3">
    <source>
        <dbReference type="Proteomes" id="UP000030826"/>
    </source>
</evidence>
<evidence type="ECO:0000256" key="1">
    <source>
        <dbReference type="SAM" id="Coils"/>
    </source>
</evidence>
<evidence type="ECO:0008006" key="4">
    <source>
        <dbReference type="Google" id="ProtNLM"/>
    </source>
</evidence>
<keyword evidence="1" id="KW-0175">Coiled coil</keyword>
<proteinExistence type="predicted"/>
<reference evidence="2 3" key="1">
    <citation type="submission" date="2014-09" db="EMBL/GenBank/DDBJ databases">
        <title>Isolation and characterization of Aurantimonas altamirensis ON-56566 from clinical sample following a dog bite.</title>
        <authorList>
            <person name="Eshaghi A."/>
            <person name="Li A."/>
            <person name="Shahinas D."/>
            <person name="Bahn P."/>
            <person name="Kus J.V."/>
            <person name="Patel S.N."/>
        </authorList>
    </citation>
    <scope>NUCLEOTIDE SEQUENCE [LARGE SCALE GENOMIC DNA]</scope>
    <source>
        <strain evidence="2 3">ON-56566</strain>
    </source>
</reference>
<dbReference type="OrthoDB" id="7869924at2"/>
<dbReference type="Proteomes" id="UP000030826">
    <property type="component" value="Unassembled WGS sequence"/>
</dbReference>
<dbReference type="AlphaFoldDB" id="A0A0B1QAT8"/>
<dbReference type="InterPro" id="IPR038444">
    <property type="entry name" value="DUF465_sf"/>
</dbReference>